<organism evidence="1 2">
    <name type="scientific">Baudoinia panamericana (strain UAMH 10762)</name>
    <name type="common">Angels' share fungus</name>
    <name type="synonym">Baudoinia compniacensis (strain UAMH 10762)</name>
    <dbReference type="NCBI Taxonomy" id="717646"/>
    <lineage>
        <taxon>Eukaryota</taxon>
        <taxon>Fungi</taxon>
        <taxon>Dikarya</taxon>
        <taxon>Ascomycota</taxon>
        <taxon>Pezizomycotina</taxon>
        <taxon>Dothideomycetes</taxon>
        <taxon>Dothideomycetidae</taxon>
        <taxon>Mycosphaerellales</taxon>
        <taxon>Teratosphaeriaceae</taxon>
        <taxon>Baudoinia</taxon>
    </lineage>
</organism>
<proteinExistence type="predicted"/>
<protein>
    <submittedName>
        <fullName evidence="1">Uncharacterized protein</fullName>
    </submittedName>
</protein>
<dbReference type="GeneID" id="19110152"/>
<dbReference type="OrthoDB" id="3820579at2759"/>
<evidence type="ECO:0000313" key="2">
    <source>
        <dbReference type="Proteomes" id="UP000011761"/>
    </source>
</evidence>
<dbReference type="EMBL" id="KB445555">
    <property type="protein sequence ID" value="EMC96527.1"/>
    <property type="molecule type" value="Genomic_DNA"/>
</dbReference>
<gene>
    <name evidence="1" type="ORF">BAUCODRAFT_24286</name>
</gene>
<dbReference type="AlphaFoldDB" id="M2LQ57"/>
<name>M2LQ57_BAUPA</name>
<reference evidence="1 2" key="1">
    <citation type="journal article" date="2012" name="PLoS Pathog.">
        <title>Diverse lifestyles and strategies of plant pathogenesis encoded in the genomes of eighteen Dothideomycetes fungi.</title>
        <authorList>
            <person name="Ohm R.A."/>
            <person name="Feau N."/>
            <person name="Henrissat B."/>
            <person name="Schoch C.L."/>
            <person name="Horwitz B.A."/>
            <person name="Barry K.W."/>
            <person name="Condon B.J."/>
            <person name="Copeland A.C."/>
            <person name="Dhillon B."/>
            <person name="Glaser F."/>
            <person name="Hesse C.N."/>
            <person name="Kosti I."/>
            <person name="LaButti K."/>
            <person name="Lindquist E.A."/>
            <person name="Lucas S."/>
            <person name="Salamov A.A."/>
            <person name="Bradshaw R.E."/>
            <person name="Ciuffetti L."/>
            <person name="Hamelin R.C."/>
            <person name="Kema G.H.J."/>
            <person name="Lawrence C."/>
            <person name="Scott J.A."/>
            <person name="Spatafora J.W."/>
            <person name="Turgeon B.G."/>
            <person name="de Wit P.J.G.M."/>
            <person name="Zhong S."/>
            <person name="Goodwin S.B."/>
            <person name="Grigoriev I.V."/>
        </authorList>
    </citation>
    <scope>NUCLEOTIDE SEQUENCE [LARGE SCALE GENOMIC DNA]</scope>
    <source>
        <strain evidence="1 2">UAMH 10762</strain>
    </source>
</reference>
<dbReference type="KEGG" id="bcom:BAUCODRAFT_24286"/>
<evidence type="ECO:0000313" key="1">
    <source>
        <dbReference type="EMBL" id="EMC96527.1"/>
    </source>
</evidence>
<dbReference type="RefSeq" id="XP_007675995.1">
    <property type="nucleotide sequence ID" value="XM_007677805.1"/>
</dbReference>
<dbReference type="OMA" id="LMTTCEL"/>
<accession>M2LQ57</accession>
<dbReference type="eggNOG" id="ENOG502TAWS">
    <property type="taxonomic scope" value="Eukaryota"/>
</dbReference>
<dbReference type="Proteomes" id="UP000011761">
    <property type="component" value="Unassembled WGS sequence"/>
</dbReference>
<keyword evidence="2" id="KW-1185">Reference proteome</keyword>
<dbReference type="HOGENOM" id="CLU_1835125_0_0_1"/>
<sequence length="136" mass="14586">MATDFDSLHKQIIANAEFLLGSDTISAAKDTRDGLNVVVFGTNAAYTGAVVIGLRPAIEGPECSTPHLALARLLTTTCELLARYVGPQNLRRAVSLIIERSYVPKLSAHQRNIHGGGVFDEDLISPELVEVQKSSA</sequence>